<dbReference type="Proteomes" id="UP000823636">
    <property type="component" value="Unassembled WGS sequence"/>
</dbReference>
<gene>
    <name evidence="3" type="ORF">IAC54_04140</name>
</gene>
<evidence type="ECO:0000256" key="1">
    <source>
        <dbReference type="ARBA" id="ARBA00005953"/>
    </source>
</evidence>
<dbReference type="Gene3D" id="3.10.129.10">
    <property type="entry name" value="Hotdog Thioesterase"/>
    <property type="match status" value="1"/>
</dbReference>
<proteinExistence type="inferred from homology"/>
<reference evidence="3" key="2">
    <citation type="journal article" date="2021" name="PeerJ">
        <title>Extensive microbial diversity within the chicken gut microbiome revealed by metagenomics and culture.</title>
        <authorList>
            <person name="Gilroy R."/>
            <person name="Ravi A."/>
            <person name="Getino M."/>
            <person name="Pursley I."/>
            <person name="Horton D.L."/>
            <person name="Alikhan N.F."/>
            <person name="Baker D."/>
            <person name="Gharbi K."/>
            <person name="Hall N."/>
            <person name="Watson M."/>
            <person name="Adriaenssens E.M."/>
            <person name="Foster-Nyarko E."/>
            <person name="Jarju S."/>
            <person name="Secka A."/>
            <person name="Antonio M."/>
            <person name="Oren A."/>
            <person name="Chaudhuri R.R."/>
            <person name="La Ragione R."/>
            <person name="Hildebrand F."/>
            <person name="Pallen M.J."/>
        </authorList>
    </citation>
    <scope>NUCLEOTIDE SEQUENCE</scope>
    <source>
        <strain evidence="3">G3-4614</strain>
    </source>
</reference>
<dbReference type="PANTHER" id="PTHR31793:SF27">
    <property type="entry name" value="NOVEL THIOESTERASE SUPERFAMILY DOMAIN AND SAPOSIN A-TYPE DOMAIN CONTAINING PROTEIN (0610012H03RIK)"/>
    <property type="match status" value="1"/>
</dbReference>
<comment type="similarity">
    <text evidence="1">Belongs to the 4-hydroxybenzoyl-CoA thioesterase family.</text>
</comment>
<dbReference type="InterPro" id="IPR050563">
    <property type="entry name" value="4-hydroxybenzoyl-CoA_TE"/>
</dbReference>
<dbReference type="InterPro" id="IPR029069">
    <property type="entry name" value="HotDog_dom_sf"/>
</dbReference>
<protein>
    <submittedName>
        <fullName evidence="3">Acyl-CoA thioesterase</fullName>
    </submittedName>
</protein>
<accession>A0A9D9E531</accession>
<dbReference type="PANTHER" id="PTHR31793">
    <property type="entry name" value="4-HYDROXYBENZOYL-COA THIOESTERASE FAMILY MEMBER"/>
    <property type="match status" value="1"/>
</dbReference>
<reference evidence="3" key="1">
    <citation type="submission" date="2020-10" db="EMBL/GenBank/DDBJ databases">
        <authorList>
            <person name="Gilroy R."/>
        </authorList>
    </citation>
    <scope>NUCLEOTIDE SEQUENCE</scope>
    <source>
        <strain evidence="3">G3-4614</strain>
    </source>
</reference>
<dbReference type="InterPro" id="IPR006684">
    <property type="entry name" value="YbgC/YbaW"/>
</dbReference>
<organism evidence="3 4">
    <name type="scientific">Candidatus Caccoplasma merdipullorum</name>
    <dbReference type="NCBI Taxonomy" id="2840718"/>
    <lineage>
        <taxon>Bacteria</taxon>
        <taxon>Pseudomonadati</taxon>
        <taxon>Bacteroidota</taxon>
        <taxon>Bacteroidia</taxon>
        <taxon>Bacteroidales</taxon>
        <taxon>Bacteroidaceae</taxon>
        <taxon>Bacteroidaceae incertae sedis</taxon>
        <taxon>Candidatus Caccoplasma</taxon>
    </lineage>
</organism>
<dbReference type="SUPFAM" id="SSF54637">
    <property type="entry name" value="Thioesterase/thiol ester dehydrase-isomerase"/>
    <property type="match status" value="1"/>
</dbReference>
<evidence type="ECO:0000313" key="3">
    <source>
        <dbReference type="EMBL" id="MBO8438070.1"/>
    </source>
</evidence>
<comment type="caution">
    <text evidence="3">The sequence shown here is derived from an EMBL/GenBank/DDBJ whole genome shotgun (WGS) entry which is preliminary data.</text>
</comment>
<sequence length="141" mass="16141">MEKKYTYTLEIKVRDYECDAQGIVNNANYQHYFEYARHEFLEHAGCSFAEIRKLGIEPVVARIEIDYKNSLHGGELCQCKLNAKREGIKFIFYEDIYRVADNKLCSSAKVTTVCLKSGRPVRGDELAAKLGQYLTDDTATI</sequence>
<dbReference type="EMBL" id="JADIMW010000042">
    <property type="protein sequence ID" value="MBO8438070.1"/>
    <property type="molecule type" value="Genomic_DNA"/>
</dbReference>
<evidence type="ECO:0000256" key="2">
    <source>
        <dbReference type="ARBA" id="ARBA00022801"/>
    </source>
</evidence>
<dbReference type="Pfam" id="PF13279">
    <property type="entry name" value="4HBT_2"/>
    <property type="match status" value="1"/>
</dbReference>
<keyword evidence="2" id="KW-0378">Hydrolase</keyword>
<dbReference type="PIRSF" id="PIRSF003230">
    <property type="entry name" value="YbgC"/>
    <property type="match status" value="1"/>
</dbReference>
<dbReference type="GO" id="GO:0047617">
    <property type="term" value="F:fatty acyl-CoA hydrolase activity"/>
    <property type="evidence" value="ECO:0007669"/>
    <property type="project" value="TreeGrafter"/>
</dbReference>
<name>A0A9D9E531_9BACT</name>
<dbReference type="CDD" id="cd00586">
    <property type="entry name" value="4HBT"/>
    <property type="match status" value="1"/>
</dbReference>
<dbReference type="AlphaFoldDB" id="A0A9D9E531"/>
<evidence type="ECO:0000313" key="4">
    <source>
        <dbReference type="Proteomes" id="UP000823636"/>
    </source>
</evidence>